<organism evidence="2 3">
    <name type="scientific">Suillus luteus UH-Slu-Lm8-n1</name>
    <dbReference type="NCBI Taxonomy" id="930992"/>
    <lineage>
        <taxon>Eukaryota</taxon>
        <taxon>Fungi</taxon>
        <taxon>Dikarya</taxon>
        <taxon>Basidiomycota</taxon>
        <taxon>Agaricomycotina</taxon>
        <taxon>Agaricomycetes</taxon>
        <taxon>Agaricomycetidae</taxon>
        <taxon>Boletales</taxon>
        <taxon>Suillineae</taxon>
        <taxon>Suillaceae</taxon>
        <taxon>Suillus</taxon>
    </lineage>
</organism>
<evidence type="ECO:0000313" key="2">
    <source>
        <dbReference type="EMBL" id="KIK46529.1"/>
    </source>
</evidence>
<keyword evidence="3" id="KW-1185">Reference proteome</keyword>
<dbReference type="OrthoDB" id="10432344at2759"/>
<accession>A0A0D0BA12</accession>
<reference evidence="2 3" key="1">
    <citation type="submission" date="2014-04" db="EMBL/GenBank/DDBJ databases">
        <authorList>
            <consortium name="DOE Joint Genome Institute"/>
            <person name="Kuo A."/>
            <person name="Ruytinx J."/>
            <person name="Rineau F."/>
            <person name="Colpaert J."/>
            <person name="Kohler A."/>
            <person name="Nagy L.G."/>
            <person name="Floudas D."/>
            <person name="Copeland A."/>
            <person name="Barry K.W."/>
            <person name="Cichocki N."/>
            <person name="Veneault-Fourrey C."/>
            <person name="LaButti K."/>
            <person name="Lindquist E.A."/>
            <person name="Lipzen A."/>
            <person name="Lundell T."/>
            <person name="Morin E."/>
            <person name="Murat C."/>
            <person name="Sun H."/>
            <person name="Tunlid A."/>
            <person name="Henrissat B."/>
            <person name="Grigoriev I.V."/>
            <person name="Hibbett D.S."/>
            <person name="Martin F."/>
            <person name="Nordberg H.P."/>
            <person name="Cantor M.N."/>
            <person name="Hua S.X."/>
        </authorList>
    </citation>
    <scope>NUCLEOTIDE SEQUENCE [LARGE SCALE GENOMIC DNA]</scope>
    <source>
        <strain evidence="2 3">UH-Slu-Lm8-n1</strain>
    </source>
</reference>
<dbReference type="Proteomes" id="UP000054485">
    <property type="component" value="Unassembled WGS sequence"/>
</dbReference>
<gene>
    <name evidence="2" type="ORF">CY34DRAFT_800386</name>
</gene>
<evidence type="ECO:0000256" key="1">
    <source>
        <dbReference type="SAM" id="MobiDB-lite"/>
    </source>
</evidence>
<feature type="compositionally biased region" description="Basic and acidic residues" evidence="1">
    <location>
        <begin position="28"/>
        <end position="39"/>
    </location>
</feature>
<proteinExistence type="predicted"/>
<name>A0A0D0BA12_9AGAM</name>
<feature type="region of interest" description="Disordered" evidence="1">
    <location>
        <begin position="20"/>
        <end position="39"/>
    </location>
</feature>
<protein>
    <submittedName>
        <fullName evidence="2">Uncharacterized protein</fullName>
    </submittedName>
</protein>
<dbReference type="EMBL" id="KN835158">
    <property type="protein sequence ID" value="KIK46529.1"/>
    <property type="molecule type" value="Genomic_DNA"/>
</dbReference>
<sequence length="84" mass="9580">MFDPAEAIRLTLLSVLPGHLSSTWTPERSNDDTSSEGERSARIKYIHCDLEKGGDSHSARAYYLRYRHPSFCCARWGVSQTWTC</sequence>
<dbReference type="HOGENOM" id="CLU_2528970_0_0_1"/>
<evidence type="ECO:0000313" key="3">
    <source>
        <dbReference type="Proteomes" id="UP000054485"/>
    </source>
</evidence>
<dbReference type="AlphaFoldDB" id="A0A0D0BA12"/>
<dbReference type="InParanoid" id="A0A0D0BA12"/>
<reference evidence="3" key="2">
    <citation type="submission" date="2015-01" db="EMBL/GenBank/DDBJ databases">
        <title>Evolutionary Origins and Diversification of the Mycorrhizal Mutualists.</title>
        <authorList>
            <consortium name="DOE Joint Genome Institute"/>
            <consortium name="Mycorrhizal Genomics Consortium"/>
            <person name="Kohler A."/>
            <person name="Kuo A."/>
            <person name="Nagy L.G."/>
            <person name="Floudas D."/>
            <person name="Copeland A."/>
            <person name="Barry K.W."/>
            <person name="Cichocki N."/>
            <person name="Veneault-Fourrey C."/>
            <person name="LaButti K."/>
            <person name="Lindquist E.A."/>
            <person name="Lipzen A."/>
            <person name="Lundell T."/>
            <person name="Morin E."/>
            <person name="Murat C."/>
            <person name="Riley R."/>
            <person name="Ohm R."/>
            <person name="Sun H."/>
            <person name="Tunlid A."/>
            <person name="Henrissat B."/>
            <person name="Grigoriev I.V."/>
            <person name="Hibbett D.S."/>
            <person name="Martin F."/>
        </authorList>
    </citation>
    <scope>NUCLEOTIDE SEQUENCE [LARGE SCALE GENOMIC DNA]</scope>
    <source>
        <strain evidence="3">UH-Slu-Lm8-n1</strain>
    </source>
</reference>